<evidence type="ECO:0000313" key="8">
    <source>
        <dbReference type="Proteomes" id="UP000590542"/>
    </source>
</evidence>
<name>A0A7X9E6V2_UNCKA</name>
<dbReference type="GO" id="GO:0003729">
    <property type="term" value="F:mRNA binding"/>
    <property type="evidence" value="ECO:0007669"/>
    <property type="project" value="TreeGrafter"/>
</dbReference>
<evidence type="ECO:0000313" key="7">
    <source>
        <dbReference type="EMBL" id="NMB91407.1"/>
    </source>
</evidence>
<protein>
    <recommendedName>
        <fullName evidence="4">Large ribosomal subunit protein uL13</fullName>
    </recommendedName>
</protein>
<evidence type="ECO:0000256" key="1">
    <source>
        <dbReference type="ARBA" id="ARBA00006227"/>
    </source>
</evidence>
<evidence type="ECO:0000256" key="2">
    <source>
        <dbReference type="ARBA" id="ARBA00022980"/>
    </source>
</evidence>
<comment type="subunit">
    <text evidence="4">Part of the 50S ribosomal subunit.</text>
</comment>
<gene>
    <name evidence="4 6 7" type="primary">rplM</name>
    <name evidence="7" type="ORF">GYA37_01005</name>
</gene>
<dbReference type="GO" id="GO:1990904">
    <property type="term" value="C:ribonucleoprotein complex"/>
    <property type="evidence" value="ECO:0007669"/>
    <property type="project" value="UniProtKB-KW"/>
</dbReference>
<dbReference type="GO" id="GO:0017148">
    <property type="term" value="P:negative regulation of translation"/>
    <property type="evidence" value="ECO:0007669"/>
    <property type="project" value="TreeGrafter"/>
</dbReference>
<dbReference type="PANTHER" id="PTHR11545:SF2">
    <property type="entry name" value="LARGE RIBOSOMAL SUBUNIT PROTEIN UL13M"/>
    <property type="match status" value="1"/>
</dbReference>
<dbReference type="AlphaFoldDB" id="A0A7X9E6V2"/>
<evidence type="ECO:0000256" key="4">
    <source>
        <dbReference type="HAMAP-Rule" id="MF_01366"/>
    </source>
</evidence>
<evidence type="ECO:0000256" key="3">
    <source>
        <dbReference type="ARBA" id="ARBA00023274"/>
    </source>
</evidence>
<reference evidence="7 8" key="1">
    <citation type="journal article" date="2020" name="Biotechnol. Biofuels">
        <title>New insights from the biogas microbiome by comprehensive genome-resolved metagenomics of nearly 1600 species originating from multiple anaerobic digesters.</title>
        <authorList>
            <person name="Campanaro S."/>
            <person name="Treu L."/>
            <person name="Rodriguez-R L.M."/>
            <person name="Kovalovszki A."/>
            <person name="Ziels R.M."/>
            <person name="Maus I."/>
            <person name="Zhu X."/>
            <person name="Kougias P.G."/>
            <person name="Basile A."/>
            <person name="Luo G."/>
            <person name="Schluter A."/>
            <person name="Konstantinidis K.T."/>
            <person name="Angelidaki I."/>
        </authorList>
    </citation>
    <scope>NUCLEOTIDE SEQUENCE [LARGE SCALE GENOMIC DNA]</scope>
    <source>
        <strain evidence="7">AS27yjCOA_202</strain>
    </source>
</reference>
<dbReference type="InterPro" id="IPR005822">
    <property type="entry name" value="Ribosomal_uL13"/>
</dbReference>
<comment type="function">
    <text evidence="4 6">This protein is one of the early assembly proteins of the 50S ribosomal subunit, although it is not seen to bind rRNA by itself. It is important during the early stages of 50S assembly.</text>
</comment>
<proteinExistence type="inferred from homology"/>
<dbReference type="InterPro" id="IPR023563">
    <property type="entry name" value="Ribosomal_uL13_CS"/>
</dbReference>
<accession>A0A7X9E6V2</accession>
<evidence type="ECO:0000256" key="6">
    <source>
        <dbReference type="RuleBase" id="RU003878"/>
    </source>
</evidence>
<dbReference type="EMBL" id="JAAZNV010000006">
    <property type="protein sequence ID" value="NMB91407.1"/>
    <property type="molecule type" value="Genomic_DNA"/>
</dbReference>
<dbReference type="Pfam" id="PF00572">
    <property type="entry name" value="Ribosomal_L13"/>
    <property type="match status" value="1"/>
</dbReference>
<evidence type="ECO:0000256" key="5">
    <source>
        <dbReference type="RuleBase" id="RU003877"/>
    </source>
</evidence>
<comment type="similarity">
    <text evidence="1 4 5">Belongs to the universal ribosomal protein uL13 family.</text>
</comment>
<dbReference type="Proteomes" id="UP000590542">
    <property type="component" value="Unassembled WGS sequence"/>
</dbReference>
<dbReference type="HAMAP" id="MF_01366">
    <property type="entry name" value="Ribosomal_uL13"/>
    <property type="match status" value="1"/>
</dbReference>
<keyword evidence="3 4" id="KW-0687">Ribonucleoprotein</keyword>
<dbReference type="InterPro" id="IPR036899">
    <property type="entry name" value="Ribosomal_uL13_sf"/>
</dbReference>
<dbReference type="PANTHER" id="PTHR11545">
    <property type="entry name" value="RIBOSOMAL PROTEIN L13"/>
    <property type="match status" value="1"/>
</dbReference>
<comment type="caution">
    <text evidence="7">The sequence shown here is derived from an EMBL/GenBank/DDBJ whole genome shotgun (WGS) entry which is preliminary data.</text>
</comment>
<dbReference type="PIRSF" id="PIRSF002181">
    <property type="entry name" value="Ribosomal_L13"/>
    <property type="match status" value="1"/>
</dbReference>
<dbReference type="NCBIfam" id="TIGR01066">
    <property type="entry name" value="rplM_bact"/>
    <property type="match status" value="1"/>
</dbReference>
<dbReference type="GO" id="GO:0005840">
    <property type="term" value="C:ribosome"/>
    <property type="evidence" value="ECO:0007669"/>
    <property type="project" value="UniProtKB-KW"/>
</dbReference>
<dbReference type="InterPro" id="IPR005823">
    <property type="entry name" value="Ribosomal_uL13_bac-type"/>
</dbReference>
<keyword evidence="2 4" id="KW-0689">Ribosomal protein</keyword>
<dbReference type="Gene3D" id="3.90.1180.10">
    <property type="entry name" value="Ribosomal protein L13"/>
    <property type="match status" value="1"/>
</dbReference>
<organism evidence="7 8">
    <name type="scientific">candidate division WWE3 bacterium</name>
    <dbReference type="NCBI Taxonomy" id="2053526"/>
    <lineage>
        <taxon>Bacteria</taxon>
        <taxon>Katanobacteria</taxon>
    </lineage>
</organism>
<dbReference type="PROSITE" id="PS00783">
    <property type="entry name" value="RIBOSOMAL_L13"/>
    <property type="match status" value="1"/>
</dbReference>
<dbReference type="CDD" id="cd00392">
    <property type="entry name" value="Ribosomal_L13"/>
    <property type="match status" value="1"/>
</dbReference>
<dbReference type="GO" id="GO:0006412">
    <property type="term" value="P:translation"/>
    <property type="evidence" value="ECO:0007669"/>
    <property type="project" value="UniProtKB-UniRule"/>
</dbReference>
<sequence>MKRTPNKTTVLSTADKKDNWHLIDAKGETLGKLATKIAVILVGKDKAEYVLNQNWGDKVVVINAEKIKVTGKKMTDKLYIHYTGFPHGLRTETLGNLIGRKPTEVIKKAVSGMLPKNKMRKQRMANLYIYAGDKHPHQAQLSK</sequence>
<dbReference type="SUPFAM" id="SSF52161">
    <property type="entry name" value="Ribosomal protein L13"/>
    <property type="match status" value="1"/>
</dbReference>
<dbReference type="GO" id="GO:0003735">
    <property type="term" value="F:structural constituent of ribosome"/>
    <property type="evidence" value="ECO:0007669"/>
    <property type="project" value="InterPro"/>
</dbReference>